<evidence type="ECO:0000256" key="1">
    <source>
        <dbReference type="ARBA" id="ARBA00004442"/>
    </source>
</evidence>
<protein>
    <submittedName>
        <fullName evidence="8">Outer membrane porin F</fullName>
    </submittedName>
</protein>
<dbReference type="InterPro" id="IPR036737">
    <property type="entry name" value="OmpA-like_sf"/>
</dbReference>
<dbReference type="OrthoDB" id="9792021at2"/>
<gene>
    <name evidence="8" type="primary">oprF_2</name>
    <name evidence="8" type="ORF">PEV8663_00297</name>
</gene>
<dbReference type="Pfam" id="PF00691">
    <property type="entry name" value="OmpA"/>
    <property type="match status" value="1"/>
</dbReference>
<dbReference type="GO" id="GO:0009279">
    <property type="term" value="C:cell outer membrane"/>
    <property type="evidence" value="ECO:0007669"/>
    <property type="project" value="UniProtKB-SubCell"/>
</dbReference>
<reference evidence="8 9" key="1">
    <citation type="submission" date="2017-05" db="EMBL/GenBank/DDBJ databases">
        <authorList>
            <person name="Song R."/>
            <person name="Chenine A.L."/>
            <person name="Ruprecht R.M."/>
        </authorList>
    </citation>
    <scope>NUCLEOTIDE SEQUENCE [LARGE SCALE GENOMIC DNA]</scope>
    <source>
        <strain evidence="8 9">CECT 8663</strain>
    </source>
</reference>
<feature type="signal peptide" evidence="6">
    <location>
        <begin position="1"/>
        <end position="27"/>
    </location>
</feature>
<keyword evidence="3" id="KW-0998">Cell outer membrane</keyword>
<dbReference type="Proteomes" id="UP000220836">
    <property type="component" value="Unassembled WGS sequence"/>
</dbReference>
<name>A0A238JU63_9RHOB</name>
<evidence type="ECO:0000313" key="9">
    <source>
        <dbReference type="Proteomes" id="UP000220836"/>
    </source>
</evidence>
<feature type="region of interest" description="Disordered" evidence="5">
    <location>
        <begin position="191"/>
        <end position="244"/>
    </location>
</feature>
<feature type="chain" id="PRO_5012104829" evidence="6">
    <location>
        <begin position="28"/>
        <end position="244"/>
    </location>
</feature>
<evidence type="ECO:0000256" key="3">
    <source>
        <dbReference type="ARBA" id="ARBA00023237"/>
    </source>
</evidence>
<dbReference type="CDD" id="cd07185">
    <property type="entry name" value="OmpA_C-like"/>
    <property type="match status" value="1"/>
</dbReference>
<feature type="domain" description="OmpA-like" evidence="7">
    <location>
        <begin position="64"/>
        <end position="182"/>
    </location>
</feature>
<comment type="subcellular location">
    <subcellularLocation>
        <location evidence="1">Cell outer membrane</location>
    </subcellularLocation>
</comment>
<feature type="compositionally biased region" description="Low complexity" evidence="5">
    <location>
        <begin position="215"/>
        <end position="229"/>
    </location>
</feature>
<dbReference type="InterPro" id="IPR006664">
    <property type="entry name" value="OMP_bac"/>
</dbReference>
<evidence type="ECO:0000313" key="8">
    <source>
        <dbReference type="EMBL" id="SMX33737.1"/>
    </source>
</evidence>
<dbReference type="PANTHER" id="PTHR30329">
    <property type="entry name" value="STATOR ELEMENT OF FLAGELLAR MOTOR COMPLEX"/>
    <property type="match status" value="1"/>
</dbReference>
<evidence type="ECO:0000259" key="7">
    <source>
        <dbReference type="PROSITE" id="PS51123"/>
    </source>
</evidence>
<dbReference type="PANTHER" id="PTHR30329:SF21">
    <property type="entry name" value="LIPOPROTEIN YIAD-RELATED"/>
    <property type="match status" value="1"/>
</dbReference>
<dbReference type="PROSITE" id="PS51123">
    <property type="entry name" value="OMPA_2"/>
    <property type="match status" value="1"/>
</dbReference>
<dbReference type="InterPro" id="IPR050330">
    <property type="entry name" value="Bact_OuterMem_StrucFunc"/>
</dbReference>
<dbReference type="EMBL" id="FXYH01000001">
    <property type="protein sequence ID" value="SMX33737.1"/>
    <property type="molecule type" value="Genomic_DNA"/>
</dbReference>
<dbReference type="Gene3D" id="3.30.1330.60">
    <property type="entry name" value="OmpA-like domain"/>
    <property type="match status" value="1"/>
</dbReference>
<dbReference type="PRINTS" id="PR01021">
    <property type="entry name" value="OMPADOMAIN"/>
</dbReference>
<evidence type="ECO:0000256" key="2">
    <source>
        <dbReference type="ARBA" id="ARBA00023136"/>
    </source>
</evidence>
<dbReference type="RefSeq" id="WP_097802837.1">
    <property type="nucleotide sequence ID" value="NZ_FXYH01000001.1"/>
</dbReference>
<evidence type="ECO:0000256" key="4">
    <source>
        <dbReference type="PROSITE-ProRule" id="PRU00473"/>
    </source>
</evidence>
<evidence type="ECO:0000256" key="5">
    <source>
        <dbReference type="SAM" id="MobiDB-lite"/>
    </source>
</evidence>
<keyword evidence="9" id="KW-1185">Reference proteome</keyword>
<dbReference type="AlphaFoldDB" id="A0A238JU63"/>
<keyword evidence="2 4" id="KW-0472">Membrane</keyword>
<evidence type="ECO:0000256" key="6">
    <source>
        <dbReference type="SAM" id="SignalP"/>
    </source>
</evidence>
<dbReference type="InterPro" id="IPR006665">
    <property type="entry name" value="OmpA-like"/>
</dbReference>
<proteinExistence type="predicted"/>
<dbReference type="SUPFAM" id="SSF103088">
    <property type="entry name" value="OmpA-like"/>
    <property type="match status" value="1"/>
</dbReference>
<accession>A0A238JU63</accession>
<feature type="compositionally biased region" description="Low complexity" evidence="5">
    <location>
        <begin position="191"/>
        <end position="204"/>
    </location>
</feature>
<keyword evidence="6" id="KW-0732">Signal</keyword>
<sequence length="244" mass="25992">MKNATRSLKQAFAVALCFGTATMPAWGDQSADIEGLITQLAPIAGQQESSAMPEAAEIRGTTVYLLRSVSVDLEVFFALNSSDLSVQARRDLGALGHALASNRLRRYTYLIAGHTDSRGDARYNQQLSERRADAVRRYLINNFPIDPARLLSVGWGESRLKTPASPTAAINRRVEVTLVVPVGGYPPYDPEANAAAAPAQQPPEAAAPPAPTAPAEPAAPTAQPDTQAPGTMNTDKDGNITITW</sequence>
<organism evidence="8 9">
    <name type="scientific">Pelagimonas varians</name>
    <dbReference type="NCBI Taxonomy" id="696760"/>
    <lineage>
        <taxon>Bacteria</taxon>
        <taxon>Pseudomonadati</taxon>
        <taxon>Pseudomonadota</taxon>
        <taxon>Alphaproteobacteria</taxon>
        <taxon>Rhodobacterales</taxon>
        <taxon>Roseobacteraceae</taxon>
        <taxon>Pelagimonas</taxon>
    </lineage>
</organism>
<feature type="compositionally biased region" description="Pro residues" evidence="5">
    <location>
        <begin position="205"/>
        <end position="214"/>
    </location>
</feature>